<dbReference type="InterPro" id="IPR012334">
    <property type="entry name" value="Pectin_lyas_fold"/>
</dbReference>
<dbReference type="PANTHER" id="PTHR31339">
    <property type="entry name" value="PECTIN LYASE-RELATED"/>
    <property type="match status" value="1"/>
</dbReference>
<keyword evidence="4" id="KW-1185">Reference proteome</keyword>
<evidence type="ECO:0000313" key="4">
    <source>
        <dbReference type="Proteomes" id="UP001138500"/>
    </source>
</evidence>
<feature type="domain" description="Rhamnogalacturonase A/B/Epimerase-like pectate lyase" evidence="2">
    <location>
        <begin position="77"/>
        <end position="299"/>
    </location>
</feature>
<proteinExistence type="predicted"/>
<dbReference type="InterPro" id="IPR011050">
    <property type="entry name" value="Pectin_lyase_fold/virulence"/>
</dbReference>
<feature type="signal peptide" evidence="1">
    <location>
        <begin position="1"/>
        <end position="26"/>
    </location>
</feature>
<reference evidence="3 4" key="2">
    <citation type="journal article" date="2021" name="Curr. Genet.">
        <title>Genetic response to nitrogen starvation in the aggressive Eucalyptus foliar pathogen Teratosphaeria destructans.</title>
        <authorList>
            <person name="Havenga M."/>
            <person name="Wingfield B.D."/>
            <person name="Wingfield M.J."/>
            <person name="Dreyer L.L."/>
            <person name="Roets F."/>
            <person name="Aylward J."/>
        </authorList>
    </citation>
    <scope>NUCLEOTIDE SEQUENCE [LARGE SCALE GENOMIC DNA]</scope>
    <source>
        <strain evidence="3">CMW44962</strain>
    </source>
</reference>
<gene>
    <name evidence="3" type="ORF">Tdes44962_MAKER02866</name>
</gene>
<dbReference type="OrthoDB" id="1046782at2759"/>
<keyword evidence="3" id="KW-0378">Hydrolase</keyword>
<keyword evidence="1" id="KW-0732">Signal</keyword>
<organism evidence="3 4">
    <name type="scientific">Teratosphaeria destructans</name>
    <dbReference type="NCBI Taxonomy" id="418781"/>
    <lineage>
        <taxon>Eukaryota</taxon>
        <taxon>Fungi</taxon>
        <taxon>Dikarya</taxon>
        <taxon>Ascomycota</taxon>
        <taxon>Pezizomycotina</taxon>
        <taxon>Dothideomycetes</taxon>
        <taxon>Dothideomycetidae</taxon>
        <taxon>Mycosphaerellales</taxon>
        <taxon>Teratosphaeriaceae</taxon>
        <taxon>Teratosphaeria</taxon>
    </lineage>
</organism>
<dbReference type="EMBL" id="RIBY02001879">
    <property type="protein sequence ID" value="KAH9827420.1"/>
    <property type="molecule type" value="Genomic_DNA"/>
</dbReference>
<protein>
    <submittedName>
        <fullName evidence="3">Glycoside hydrolase family 55 protein</fullName>
    </submittedName>
</protein>
<dbReference type="InterPro" id="IPR051801">
    <property type="entry name" value="GH28_Enzymes"/>
</dbReference>
<sequence length="798" mass="85570">MRSFSSKMLNSAALSILFSFAVLSSAAPAPAPQESSSTVAAAATASASAYDSPDYWLGQSFAHQSNLMFGNSNYKIYRNVKDYGATGDGSTDDTNAINSALSDGDRCLVNCNSSTTSQAIVFFPPGTYRVHAPLIMPYYTQVIGDANNLPTVKATSNFSGMAVFDADPYTDTGANDFINQNNFFRQMRNLIIDLTGIEGTTGAGIHWQVAQATSLQNIIFNMKSDAGTAQQGIFMDNGSGGFMSDLIFNGGLYGAFLGSQQFTSRNLTFNNCSTAIYMNWNWGWTLSGITVNGGNIGIDASNSPTNQTVGSTVLADSTFTSTYGVKTAFLKGDNVPAQGGTLVLDNVDLSKTTQAIIDNSNNTILDPGHVTSWVAGSSYDRSFSKSTIEGTPTNTPVKPTALLTNNVANGTVFGRSKPQYEGASASDFSLSITNGKCYGDGVHSDTACINSFLKEAASNNKIAYFEHGVYLVNDTITIPPGSRIVGELWSTIAASNFSDASNPKPVIEIGTAGSNGTVEISDMLFEIIGPNPGAIMVQWNMKSPQGASGMWDTHVRMGGSYGSELLLANCPTTQAPSASCMAGFMMFHGSSVASGIYLENTWFWTADHDMEDPLNRQISIYNGRGMLIEAQGPVWLWGTSSEHSIIYNYQFDGVQALFAGFMQSETPYFQPDPVVPSPLIGFNNKYDDPTFTVCTGNSTEVPCKDAWGLRVVNSRGVLIYSAGFYSFFNDYTQDCLTTNNCQENMIRIQSSEIIAYAVSTIGTVNMLVHGQNTPYDLILASDNKDVYGSTVAYIDTTS</sequence>
<dbReference type="SUPFAM" id="SSF51126">
    <property type="entry name" value="Pectin lyase-like"/>
    <property type="match status" value="2"/>
</dbReference>
<dbReference type="GO" id="GO:0016787">
    <property type="term" value="F:hydrolase activity"/>
    <property type="evidence" value="ECO:0007669"/>
    <property type="project" value="UniProtKB-KW"/>
</dbReference>
<dbReference type="InterPro" id="IPR024535">
    <property type="entry name" value="RHGA/B-epi-like_pectate_lyase"/>
</dbReference>
<reference evidence="3 4" key="1">
    <citation type="journal article" date="2018" name="IMA Fungus">
        <title>IMA Genome-F 10: Nine draft genome sequences of Claviceps purpurea s.lat., including C. arundinis, C. humidiphila, and C. cf. spartinae, pseudomolecules for the pitch canker pathogen Fusarium circinatum, draft genome of Davidsoniella eucalypti, Grosmannia galeiformis, Quambalaria eucalypti, and Teratosphaeria destructans.</title>
        <authorList>
            <person name="Wingfield B.D."/>
            <person name="Liu M."/>
            <person name="Nguyen H.D."/>
            <person name="Lane F.A."/>
            <person name="Morgan S.W."/>
            <person name="De Vos L."/>
            <person name="Wilken P.M."/>
            <person name="Duong T.A."/>
            <person name="Aylward J."/>
            <person name="Coetzee M.P."/>
            <person name="Dadej K."/>
            <person name="De Beer Z.W."/>
            <person name="Findlay W."/>
            <person name="Havenga M."/>
            <person name="Kolarik M."/>
            <person name="Menzies J.G."/>
            <person name="Naidoo K."/>
            <person name="Pochopski O."/>
            <person name="Shoukouhi P."/>
            <person name="Santana Q.C."/>
            <person name="Seifert K.A."/>
            <person name="Soal N."/>
            <person name="Steenkamp E.T."/>
            <person name="Tatham C.T."/>
            <person name="van der Nest M.A."/>
            <person name="Wingfield M.J."/>
        </authorList>
    </citation>
    <scope>NUCLEOTIDE SEQUENCE [LARGE SCALE GENOMIC DNA]</scope>
    <source>
        <strain evidence="3">CMW44962</strain>
    </source>
</reference>
<dbReference type="Proteomes" id="UP001138500">
    <property type="component" value="Unassembled WGS sequence"/>
</dbReference>
<dbReference type="PANTHER" id="PTHR31339:SF9">
    <property type="entry name" value="PLASMIN AND FIBRONECTIN-BINDING PROTEIN A"/>
    <property type="match status" value="1"/>
</dbReference>
<feature type="chain" id="PRO_5040879010" evidence="1">
    <location>
        <begin position="27"/>
        <end position="798"/>
    </location>
</feature>
<dbReference type="Gene3D" id="2.160.20.10">
    <property type="entry name" value="Single-stranded right-handed beta-helix, Pectin lyase-like"/>
    <property type="match status" value="2"/>
</dbReference>
<comment type="caution">
    <text evidence="3">The sequence shown here is derived from an EMBL/GenBank/DDBJ whole genome shotgun (WGS) entry which is preliminary data.</text>
</comment>
<dbReference type="Pfam" id="PF12708">
    <property type="entry name" value="Pect-lyase_RHGA_epim"/>
    <property type="match status" value="1"/>
</dbReference>
<dbReference type="AlphaFoldDB" id="A0A9W7SRK8"/>
<evidence type="ECO:0000313" key="3">
    <source>
        <dbReference type="EMBL" id="KAH9827420.1"/>
    </source>
</evidence>
<name>A0A9W7SRK8_9PEZI</name>
<accession>A0A9W7SRK8</accession>
<evidence type="ECO:0000259" key="2">
    <source>
        <dbReference type="Pfam" id="PF12708"/>
    </source>
</evidence>
<evidence type="ECO:0000256" key="1">
    <source>
        <dbReference type="SAM" id="SignalP"/>
    </source>
</evidence>
<dbReference type="CDD" id="cd23668">
    <property type="entry name" value="GH55_beta13glucanase-like"/>
    <property type="match status" value="1"/>
</dbReference>